<dbReference type="InterPro" id="IPR036812">
    <property type="entry name" value="NAD(P)_OxRdtase_dom_sf"/>
</dbReference>
<dbReference type="InterPro" id="IPR023210">
    <property type="entry name" value="NADP_OxRdtase_dom"/>
</dbReference>
<dbReference type="AlphaFoldDB" id="A0A387B327"/>
<keyword evidence="3" id="KW-1185">Reference proteome</keyword>
<reference evidence="3" key="1">
    <citation type="submission" date="2018-09" db="EMBL/GenBank/DDBJ databases">
        <title>Genome sequencing of strain 2DFWR-13.</title>
        <authorList>
            <person name="Heo J."/>
            <person name="Kim S.-J."/>
            <person name="Kwon S.-W."/>
        </authorList>
    </citation>
    <scope>NUCLEOTIDE SEQUENCE [LARGE SCALE GENOMIC DNA]</scope>
    <source>
        <strain evidence="3">2DFWR-13</strain>
    </source>
</reference>
<dbReference type="SUPFAM" id="SSF51430">
    <property type="entry name" value="NAD(P)-linked oxidoreductase"/>
    <property type="match status" value="1"/>
</dbReference>
<dbReference type="Proteomes" id="UP000278886">
    <property type="component" value="Chromosome"/>
</dbReference>
<sequence length="319" mass="34014">MVSATPASGLAGACRRAAWQHGGMLDIALQPVTVGTSGLGKRPGADAGLARAILSSRFHQADTSNNYADGESERLLGEAIRELGGLPEDRVVFSKGDQDPVTGAFTGERMKRSFEESTGRLGLETLPLYQLHDPYTISVAQAMAPGGPVDVLVRLREQGRIGAIGIAAGTRELVEEYVKTDAFDVVLTHNRYTVVDRSAERIIELATERGMTVFNAAPFGAGILAGDNFRGATYGYSEPSPEFLAHVAAFRALCAEWGVEPATAALHFSLREPRIHTTVVGVNSVERLHELQGHVDAVVDVEFWAALEALGTPPAPPTD</sequence>
<proteinExistence type="predicted"/>
<dbReference type="GO" id="GO:0016491">
    <property type="term" value="F:oxidoreductase activity"/>
    <property type="evidence" value="ECO:0007669"/>
    <property type="project" value="InterPro"/>
</dbReference>
<dbReference type="EMBL" id="CP032630">
    <property type="protein sequence ID" value="AYF97952.1"/>
    <property type="molecule type" value="Genomic_DNA"/>
</dbReference>
<accession>A0A387B327</accession>
<evidence type="ECO:0000259" key="1">
    <source>
        <dbReference type="Pfam" id="PF00248"/>
    </source>
</evidence>
<dbReference type="InterPro" id="IPR020471">
    <property type="entry name" value="AKR"/>
</dbReference>
<name>A0A387B327_9MICO</name>
<dbReference type="Gene3D" id="3.20.20.100">
    <property type="entry name" value="NADP-dependent oxidoreductase domain"/>
    <property type="match status" value="1"/>
</dbReference>
<evidence type="ECO:0000313" key="3">
    <source>
        <dbReference type="Proteomes" id="UP000278886"/>
    </source>
</evidence>
<organism evidence="2 3">
    <name type="scientific">Protaetiibacter intestinalis</name>
    <dbReference type="NCBI Taxonomy" id="2419774"/>
    <lineage>
        <taxon>Bacteria</taxon>
        <taxon>Bacillati</taxon>
        <taxon>Actinomycetota</taxon>
        <taxon>Actinomycetes</taxon>
        <taxon>Micrococcales</taxon>
        <taxon>Microbacteriaceae</taxon>
        <taxon>Protaetiibacter</taxon>
    </lineage>
</organism>
<evidence type="ECO:0000313" key="2">
    <source>
        <dbReference type="EMBL" id="AYF97952.1"/>
    </source>
</evidence>
<dbReference type="Pfam" id="PF00248">
    <property type="entry name" value="Aldo_ket_red"/>
    <property type="match status" value="1"/>
</dbReference>
<gene>
    <name evidence="2" type="ORF">D7I47_06570</name>
</gene>
<protein>
    <submittedName>
        <fullName evidence="2">Aldo/keto reductase</fullName>
    </submittedName>
</protein>
<dbReference type="KEGG" id="lyd:D7I47_06570"/>
<dbReference type="GO" id="GO:0005829">
    <property type="term" value="C:cytosol"/>
    <property type="evidence" value="ECO:0007669"/>
    <property type="project" value="TreeGrafter"/>
</dbReference>
<feature type="domain" description="NADP-dependent oxidoreductase" evidence="1">
    <location>
        <begin position="52"/>
        <end position="310"/>
    </location>
</feature>
<dbReference type="PANTHER" id="PTHR42686">
    <property type="entry name" value="GH17980P-RELATED"/>
    <property type="match status" value="1"/>
</dbReference>
<dbReference type="PANTHER" id="PTHR42686:SF1">
    <property type="entry name" value="GH17980P-RELATED"/>
    <property type="match status" value="1"/>
</dbReference>